<dbReference type="Pfam" id="PF18321">
    <property type="entry name" value="3HCDH_RFF"/>
    <property type="match status" value="1"/>
</dbReference>
<accession>A0ABT5KP53</accession>
<dbReference type="InterPro" id="IPR006176">
    <property type="entry name" value="3-OHacyl-CoA_DH_NAD-bd"/>
</dbReference>
<feature type="domain" description="3-hydroxyacyl-CoA dehydrogenase C-terminal" evidence="2">
    <location>
        <begin position="201"/>
        <end position="295"/>
    </location>
</feature>
<feature type="domain" description="3-hydroxyacyl-CoA dehydrogenase NAD binding" evidence="3">
    <location>
        <begin position="20"/>
        <end position="197"/>
    </location>
</feature>
<dbReference type="GO" id="GO:0003857">
    <property type="term" value="F:(3S)-3-hydroxyacyl-CoA dehydrogenase (NAD+) activity"/>
    <property type="evidence" value="ECO:0007669"/>
    <property type="project" value="UniProtKB-EC"/>
</dbReference>
<dbReference type="InterPro" id="IPR036291">
    <property type="entry name" value="NAD(P)-bd_dom_sf"/>
</dbReference>
<evidence type="ECO:0000313" key="6">
    <source>
        <dbReference type="Proteomes" id="UP001219862"/>
    </source>
</evidence>
<evidence type="ECO:0000313" key="5">
    <source>
        <dbReference type="EMBL" id="MDC8784693.1"/>
    </source>
</evidence>
<dbReference type="InterPro" id="IPR006108">
    <property type="entry name" value="3HC_DH_C"/>
</dbReference>
<dbReference type="PANTHER" id="PTHR48075:SF5">
    <property type="entry name" value="3-HYDROXYBUTYRYL-COA DEHYDROGENASE"/>
    <property type="match status" value="1"/>
</dbReference>
<dbReference type="Pfam" id="PF02737">
    <property type="entry name" value="3HCDH_N"/>
    <property type="match status" value="1"/>
</dbReference>
<name>A0ABT5KP53_9BURK</name>
<sequence length="519" mass="55139">MTETQTSSWRIAQQPAERTKVAVIGAGVMGAGIAQVAAQAGHPVALMDVRDGAAQAAVAQIAKGLAGLVDKGRMTAQQRDALLERISPASQMSELADAALVIEVIVERLEPKRELLQALDALLPPDALIASNTSSISITALANGMATPGRLVGMHFFNPVPQMKLVEVVSGAETRPDVAHAIEALARLWGKTPVHARSTPGFIVNRIARPYYAESLSLLQEQAGTPAQLDRALRGAGFRMGPCELMDLIGHDTNFLVTQSVFNANYGDRRFVPSLVQQALVDGGRLGRKVGKGFYGADLAEAGAAEPIAPGLESLPPVSLVGQGPLLDGLGRWLTHKGVDFTRHEAVAAVGGAHWTGLLVGDVRVPLTCGRTAAQWAHESGHADWVVMDWPVAPDRVEALAVACAPQLSALGRAQMAALWQALGWVPLTLRDVPGLVVARTVAMLVNEGADAVWQGVCDAAGADLAMKLGVNYPSGPFEWLAQLGAVPIVELLERLFETYRSERYRISPLIQMRRWGAA</sequence>
<evidence type="ECO:0000259" key="4">
    <source>
        <dbReference type="Pfam" id="PF18321"/>
    </source>
</evidence>
<keyword evidence="1 5" id="KW-0560">Oxidoreductase</keyword>
<evidence type="ECO:0000259" key="2">
    <source>
        <dbReference type="Pfam" id="PF00725"/>
    </source>
</evidence>
<evidence type="ECO:0000259" key="3">
    <source>
        <dbReference type="Pfam" id="PF02737"/>
    </source>
</evidence>
<dbReference type="InterPro" id="IPR041040">
    <property type="entry name" value="3HCDH_RFF"/>
</dbReference>
<dbReference type="Pfam" id="PF00725">
    <property type="entry name" value="3HCDH"/>
    <property type="match status" value="2"/>
</dbReference>
<dbReference type="PANTHER" id="PTHR48075">
    <property type="entry name" value="3-HYDROXYACYL-COA DEHYDROGENASE FAMILY PROTEIN"/>
    <property type="match status" value="1"/>
</dbReference>
<protein>
    <submittedName>
        <fullName evidence="5">3-hydroxyacyl-CoA dehydrogenase</fullName>
        <ecNumber evidence="5">1.1.1.35</ecNumber>
    </submittedName>
</protein>
<reference evidence="5 6" key="1">
    <citation type="submission" date="2022-10" db="EMBL/GenBank/DDBJ databases">
        <title>paucibacter sp. hw8 Genome sequencing.</title>
        <authorList>
            <person name="Park S."/>
        </authorList>
    </citation>
    <scope>NUCLEOTIDE SEQUENCE [LARGE SCALE GENOMIC DNA]</scope>
    <source>
        <strain evidence="6">hw8</strain>
    </source>
</reference>
<dbReference type="RefSeq" id="WP_273595814.1">
    <property type="nucleotide sequence ID" value="NZ_JAQQXS010000004.1"/>
</dbReference>
<dbReference type="Gene3D" id="1.10.1040.10">
    <property type="entry name" value="N-(1-d-carboxylethyl)-l-norvaline Dehydrogenase, domain 2"/>
    <property type="match status" value="2"/>
</dbReference>
<keyword evidence="6" id="KW-1185">Reference proteome</keyword>
<dbReference type="EC" id="1.1.1.35" evidence="5"/>
<dbReference type="SUPFAM" id="SSF51735">
    <property type="entry name" value="NAD(P)-binding Rossmann-fold domains"/>
    <property type="match status" value="1"/>
</dbReference>
<organism evidence="5 6">
    <name type="scientific">Roseateles koreensis</name>
    <dbReference type="NCBI Taxonomy" id="2987526"/>
    <lineage>
        <taxon>Bacteria</taxon>
        <taxon>Pseudomonadati</taxon>
        <taxon>Pseudomonadota</taxon>
        <taxon>Betaproteobacteria</taxon>
        <taxon>Burkholderiales</taxon>
        <taxon>Sphaerotilaceae</taxon>
        <taxon>Roseateles</taxon>
    </lineage>
</organism>
<dbReference type="Proteomes" id="UP001219862">
    <property type="component" value="Unassembled WGS sequence"/>
</dbReference>
<evidence type="ECO:0000256" key="1">
    <source>
        <dbReference type="ARBA" id="ARBA00023002"/>
    </source>
</evidence>
<dbReference type="InterPro" id="IPR008927">
    <property type="entry name" value="6-PGluconate_DH-like_C_sf"/>
</dbReference>
<feature type="domain" description="3-hydroxyacyl-CoA dehydrogenase C-terminal" evidence="2">
    <location>
        <begin position="435"/>
        <end position="513"/>
    </location>
</feature>
<dbReference type="Gene3D" id="3.40.50.720">
    <property type="entry name" value="NAD(P)-binding Rossmann-like Domain"/>
    <property type="match status" value="1"/>
</dbReference>
<dbReference type="SUPFAM" id="SSF48179">
    <property type="entry name" value="6-phosphogluconate dehydrogenase C-terminal domain-like"/>
    <property type="match status" value="2"/>
</dbReference>
<dbReference type="InterPro" id="IPR013328">
    <property type="entry name" value="6PGD_dom2"/>
</dbReference>
<gene>
    <name evidence="5" type="ORF">PRZ01_05765</name>
</gene>
<proteinExistence type="predicted"/>
<feature type="domain" description="3-hydroxybutyryl-CoA dehydrogenase reduced Rossmann-fold" evidence="4">
    <location>
        <begin position="367"/>
        <end position="434"/>
    </location>
</feature>
<dbReference type="NCBIfam" id="NF006124">
    <property type="entry name" value="PRK08268.1"/>
    <property type="match status" value="1"/>
</dbReference>
<comment type="caution">
    <text evidence="5">The sequence shown here is derived from an EMBL/GenBank/DDBJ whole genome shotgun (WGS) entry which is preliminary data.</text>
</comment>
<dbReference type="EMBL" id="JAQQXS010000004">
    <property type="protein sequence ID" value="MDC8784693.1"/>
    <property type="molecule type" value="Genomic_DNA"/>
</dbReference>